<dbReference type="CDD" id="cd06171">
    <property type="entry name" value="Sigma70_r4"/>
    <property type="match status" value="1"/>
</dbReference>
<keyword evidence="3 6" id="KW-0731">Sigma factor</keyword>
<dbReference type="InterPro" id="IPR013249">
    <property type="entry name" value="RNA_pol_sigma70_r4_t2"/>
</dbReference>
<organism evidence="10 11">
    <name type="scientific">Rhizobium grahamii</name>
    <dbReference type="NCBI Taxonomy" id="1120045"/>
    <lineage>
        <taxon>Bacteria</taxon>
        <taxon>Pseudomonadati</taxon>
        <taxon>Pseudomonadota</taxon>
        <taxon>Alphaproteobacteria</taxon>
        <taxon>Hyphomicrobiales</taxon>
        <taxon>Rhizobiaceae</taxon>
        <taxon>Rhizobium/Agrobacterium group</taxon>
        <taxon>Rhizobium</taxon>
    </lineage>
</organism>
<dbReference type="NCBIfam" id="NF008888">
    <property type="entry name" value="PRK11922.1"/>
    <property type="match status" value="1"/>
</dbReference>
<name>A0A370KIY8_9HYPH</name>
<protein>
    <recommendedName>
        <fullName evidence="6">RNA polymerase sigma factor</fullName>
    </recommendedName>
</protein>
<dbReference type="Pfam" id="PF04542">
    <property type="entry name" value="Sigma70_r2"/>
    <property type="match status" value="1"/>
</dbReference>
<dbReference type="Gene3D" id="1.10.10.10">
    <property type="entry name" value="Winged helix-like DNA-binding domain superfamily/Winged helix DNA-binding domain"/>
    <property type="match status" value="1"/>
</dbReference>
<feature type="region of interest" description="Disordered" evidence="7">
    <location>
        <begin position="1"/>
        <end position="22"/>
    </location>
</feature>
<dbReference type="InterPro" id="IPR039425">
    <property type="entry name" value="RNA_pol_sigma-70-like"/>
</dbReference>
<evidence type="ECO:0000313" key="10">
    <source>
        <dbReference type="EMBL" id="RDJ05854.1"/>
    </source>
</evidence>
<dbReference type="InterPro" id="IPR007627">
    <property type="entry name" value="RNA_pol_sigma70_r2"/>
</dbReference>
<comment type="caution">
    <text evidence="10">The sequence shown here is derived from an EMBL/GenBank/DDBJ whole genome shotgun (WGS) entry which is preliminary data.</text>
</comment>
<dbReference type="GO" id="GO:0006352">
    <property type="term" value="P:DNA-templated transcription initiation"/>
    <property type="evidence" value="ECO:0007669"/>
    <property type="project" value="InterPro"/>
</dbReference>
<evidence type="ECO:0000313" key="11">
    <source>
        <dbReference type="Proteomes" id="UP000254939"/>
    </source>
</evidence>
<sequence>MEEPMPKHEENATAPEPTQSDPELLALVRAGQPFAFRLIMRRYNRRLYRIARGIVRDDSLAEDVLQEAYLLAFRHLDDFNGKSTFSTWLTRIVMNEALGRLRKAGRTPEVHLGEEGLPGRVLDFPSGAALDNPEITMAQRQILKLVEAATDELPEEFRIVFIARVIEEMTVEETAELLSLKPETVRSRLHRARAVIRGKLDRMIGPIAVDAFPFAGWQCERLTERIMRQLFPR</sequence>
<dbReference type="NCBIfam" id="TIGR02937">
    <property type="entry name" value="sigma70-ECF"/>
    <property type="match status" value="1"/>
</dbReference>
<evidence type="ECO:0000256" key="5">
    <source>
        <dbReference type="ARBA" id="ARBA00023163"/>
    </source>
</evidence>
<reference evidence="10 11" key="1">
    <citation type="submission" date="2017-03" db="EMBL/GenBank/DDBJ databases">
        <title>Genome analysis of Rhizobial strains effectives or ineffectives for nitrogen fixation isolated from bean seeds.</title>
        <authorList>
            <person name="Peralta H."/>
            <person name="Aguilar-Vera A."/>
            <person name="Mora Y."/>
            <person name="Vargas-Lagunas C."/>
            <person name="Girard L."/>
            <person name="Mora J."/>
        </authorList>
    </citation>
    <scope>NUCLEOTIDE SEQUENCE [LARGE SCALE GENOMIC DNA]</scope>
    <source>
        <strain evidence="10 11">CCGM3</strain>
    </source>
</reference>
<keyword evidence="4 6" id="KW-0238">DNA-binding</keyword>
<comment type="similarity">
    <text evidence="1 6">Belongs to the sigma-70 factor family. ECF subfamily.</text>
</comment>
<dbReference type="GO" id="GO:0003677">
    <property type="term" value="F:DNA binding"/>
    <property type="evidence" value="ECO:0007669"/>
    <property type="project" value="UniProtKB-KW"/>
</dbReference>
<evidence type="ECO:0000256" key="6">
    <source>
        <dbReference type="RuleBase" id="RU000716"/>
    </source>
</evidence>
<dbReference type="Pfam" id="PF08281">
    <property type="entry name" value="Sigma70_r4_2"/>
    <property type="match status" value="1"/>
</dbReference>
<dbReference type="InterPro" id="IPR036388">
    <property type="entry name" value="WH-like_DNA-bd_sf"/>
</dbReference>
<evidence type="ECO:0000259" key="9">
    <source>
        <dbReference type="Pfam" id="PF08281"/>
    </source>
</evidence>
<dbReference type="PROSITE" id="PS01063">
    <property type="entry name" value="SIGMA70_ECF"/>
    <property type="match status" value="1"/>
</dbReference>
<keyword evidence="2 6" id="KW-0805">Transcription regulation</keyword>
<dbReference type="InterPro" id="IPR000838">
    <property type="entry name" value="RNA_pol_sigma70_ECF_CS"/>
</dbReference>
<accession>A0A370KIY8</accession>
<dbReference type="Proteomes" id="UP000254939">
    <property type="component" value="Unassembled WGS sequence"/>
</dbReference>
<dbReference type="PANTHER" id="PTHR43133:SF51">
    <property type="entry name" value="RNA POLYMERASE SIGMA FACTOR"/>
    <property type="match status" value="1"/>
</dbReference>
<feature type="domain" description="RNA polymerase sigma-70 region 2" evidence="8">
    <location>
        <begin position="40"/>
        <end position="107"/>
    </location>
</feature>
<dbReference type="SUPFAM" id="SSF88659">
    <property type="entry name" value="Sigma3 and sigma4 domains of RNA polymerase sigma factors"/>
    <property type="match status" value="1"/>
</dbReference>
<evidence type="ECO:0000256" key="4">
    <source>
        <dbReference type="ARBA" id="ARBA00023125"/>
    </source>
</evidence>
<dbReference type="InterPro" id="IPR013324">
    <property type="entry name" value="RNA_pol_sigma_r3/r4-like"/>
</dbReference>
<proteinExistence type="inferred from homology"/>
<evidence type="ECO:0000256" key="2">
    <source>
        <dbReference type="ARBA" id="ARBA00023015"/>
    </source>
</evidence>
<dbReference type="InterPro" id="IPR014284">
    <property type="entry name" value="RNA_pol_sigma-70_dom"/>
</dbReference>
<dbReference type="InterPro" id="IPR013325">
    <property type="entry name" value="RNA_pol_sigma_r2"/>
</dbReference>
<gene>
    <name evidence="10" type="ORF">B5K06_24555</name>
</gene>
<dbReference type="AlphaFoldDB" id="A0A370KIY8"/>
<feature type="domain" description="RNA polymerase sigma factor 70 region 4 type 2" evidence="9">
    <location>
        <begin position="145"/>
        <end position="194"/>
    </location>
</feature>
<evidence type="ECO:0000256" key="7">
    <source>
        <dbReference type="SAM" id="MobiDB-lite"/>
    </source>
</evidence>
<keyword evidence="5 6" id="KW-0804">Transcription</keyword>
<dbReference type="Gene3D" id="1.10.1740.10">
    <property type="match status" value="1"/>
</dbReference>
<feature type="compositionally biased region" description="Basic and acidic residues" evidence="7">
    <location>
        <begin position="1"/>
        <end position="11"/>
    </location>
</feature>
<evidence type="ECO:0000256" key="1">
    <source>
        <dbReference type="ARBA" id="ARBA00010641"/>
    </source>
</evidence>
<dbReference type="SUPFAM" id="SSF88946">
    <property type="entry name" value="Sigma2 domain of RNA polymerase sigma factors"/>
    <property type="match status" value="1"/>
</dbReference>
<dbReference type="GO" id="GO:0016987">
    <property type="term" value="F:sigma factor activity"/>
    <property type="evidence" value="ECO:0007669"/>
    <property type="project" value="UniProtKB-KW"/>
</dbReference>
<dbReference type="OrthoDB" id="9780326at2"/>
<evidence type="ECO:0000256" key="3">
    <source>
        <dbReference type="ARBA" id="ARBA00023082"/>
    </source>
</evidence>
<dbReference type="EMBL" id="NAAC01000031">
    <property type="protein sequence ID" value="RDJ05854.1"/>
    <property type="molecule type" value="Genomic_DNA"/>
</dbReference>
<evidence type="ECO:0000259" key="8">
    <source>
        <dbReference type="Pfam" id="PF04542"/>
    </source>
</evidence>
<dbReference type="PANTHER" id="PTHR43133">
    <property type="entry name" value="RNA POLYMERASE ECF-TYPE SIGMA FACTO"/>
    <property type="match status" value="1"/>
</dbReference>